<dbReference type="RefSeq" id="WP_249300782.1">
    <property type="nucleotide sequence ID" value="NZ_CP060634.1"/>
</dbReference>
<dbReference type="HAMAP" id="MF_00772">
    <property type="entry name" value="OGT"/>
    <property type="match status" value="1"/>
</dbReference>
<keyword evidence="6 9" id="KW-0227">DNA damage</keyword>
<evidence type="ECO:0000256" key="2">
    <source>
        <dbReference type="ARBA" id="ARBA00008711"/>
    </source>
</evidence>
<reference evidence="12 13" key="1">
    <citation type="submission" date="2020-08" db="EMBL/GenBank/DDBJ databases">
        <authorList>
            <person name="Liu C."/>
            <person name="Sun Q."/>
        </authorList>
    </citation>
    <scope>NUCLEOTIDE SEQUENCE [LARGE SCALE GENOMIC DNA]</scope>
    <source>
        <strain evidence="12 13">NSJ-38</strain>
    </source>
</reference>
<dbReference type="Proteomes" id="UP000515823">
    <property type="component" value="Chromosome"/>
</dbReference>
<evidence type="ECO:0000256" key="5">
    <source>
        <dbReference type="ARBA" id="ARBA00022679"/>
    </source>
</evidence>
<dbReference type="InterPro" id="IPR023546">
    <property type="entry name" value="MGMT"/>
</dbReference>
<dbReference type="PANTHER" id="PTHR10815:SF5">
    <property type="entry name" value="METHYLATED-DNA--PROTEIN-CYSTEINE METHYLTRANSFERASE"/>
    <property type="match status" value="1"/>
</dbReference>
<feature type="active site" description="Nucleophile; methyl group acceptor" evidence="9">
    <location>
        <position position="137"/>
    </location>
</feature>
<comment type="catalytic activity">
    <reaction evidence="1 9">
        <text>a 4-O-methyl-thymidine in DNA + L-cysteinyl-[protein] = a thymidine in DNA + S-methyl-L-cysteinyl-[protein]</text>
        <dbReference type="Rhea" id="RHEA:53428"/>
        <dbReference type="Rhea" id="RHEA-COMP:10131"/>
        <dbReference type="Rhea" id="RHEA-COMP:10132"/>
        <dbReference type="Rhea" id="RHEA-COMP:13555"/>
        <dbReference type="Rhea" id="RHEA-COMP:13556"/>
        <dbReference type="ChEBI" id="CHEBI:29950"/>
        <dbReference type="ChEBI" id="CHEBI:82612"/>
        <dbReference type="ChEBI" id="CHEBI:137386"/>
        <dbReference type="ChEBI" id="CHEBI:137387"/>
        <dbReference type="EC" id="2.1.1.63"/>
    </reaction>
</comment>
<evidence type="ECO:0000259" key="11">
    <source>
        <dbReference type="Pfam" id="PF02870"/>
    </source>
</evidence>
<feature type="domain" description="Methylguanine DNA methyltransferase ribonuclease-like" evidence="11">
    <location>
        <begin position="3"/>
        <end position="77"/>
    </location>
</feature>
<dbReference type="AlphaFoldDB" id="A0A7G9G0T9"/>
<evidence type="ECO:0000256" key="3">
    <source>
        <dbReference type="ARBA" id="ARBA00022490"/>
    </source>
</evidence>
<comment type="subcellular location">
    <subcellularLocation>
        <location evidence="9">Cytoplasm</location>
    </subcellularLocation>
</comment>
<dbReference type="EC" id="2.1.1.63" evidence="9"/>
<dbReference type="InterPro" id="IPR001497">
    <property type="entry name" value="MethylDNA_cys_MeTrfase_AS"/>
</dbReference>
<dbReference type="Gene3D" id="1.10.10.10">
    <property type="entry name" value="Winged helix-like DNA-binding domain superfamily/Winged helix DNA-binding domain"/>
    <property type="match status" value="1"/>
</dbReference>
<proteinExistence type="inferred from homology"/>
<evidence type="ECO:0000256" key="7">
    <source>
        <dbReference type="ARBA" id="ARBA00023204"/>
    </source>
</evidence>
<dbReference type="GO" id="GO:0005737">
    <property type="term" value="C:cytoplasm"/>
    <property type="evidence" value="ECO:0007669"/>
    <property type="project" value="UniProtKB-SubCell"/>
</dbReference>
<evidence type="ECO:0000313" key="13">
    <source>
        <dbReference type="Proteomes" id="UP000515823"/>
    </source>
</evidence>
<dbReference type="InterPro" id="IPR036631">
    <property type="entry name" value="MGMT_N_sf"/>
</dbReference>
<feature type="domain" description="Methylated-DNA-[protein]-cysteine S-methyltransferase DNA binding" evidence="10">
    <location>
        <begin position="81"/>
        <end position="166"/>
    </location>
</feature>
<keyword evidence="5 9" id="KW-0808">Transferase</keyword>
<comment type="similarity">
    <text evidence="2 9">Belongs to the MGMT family.</text>
</comment>
<dbReference type="PANTHER" id="PTHR10815">
    <property type="entry name" value="METHYLATED-DNA--PROTEIN-CYSTEINE METHYLTRANSFERASE"/>
    <property type="match status" value="1"/>
</dbReference>
<protein>
    <recommendedName>
        <fullName evidence="9">Methylated-DNA--protein-cysteine methyltransferase</fullName>
        <ecNumber evidence="9">2.1.1.63</ecNumber>
    </recommendedName>
    <alternativeName>
        <fullName evidence="9">6-O-methylguanine-DNA methyltransferase</fullName>
        <shortName evidence="9">MGMT</shortName>
    </alternativeName>
    <alternativeName>
        <fullName evidence="9">O-6-methylguanine-DNA-alkyltransferase</fullName>
    </alternativeName>
</protein>
<dbReference type="CDD" id="cd06445">
    <property type="entry name" value="ATase"/>
    <property type="match status" value="1"/>
</dbReference>
<comment type="catalytic activity">
    <reaction evidence="8 9">
        <text>a 6-O-methyl-2'-deoxyguanosine in DNA + L-cysteinyl-[protein] = S-methyl-L-cysteinyl-[protein] + a 2'-deoxyguanosine in DNA</text>
        <dbReference type="Rhea" id="RHEA:24000"/>
        <dbReference type="Rhea" id="RHEA-COMP:10131"/>
        <dbReference type="Rhea" id="RHEA-COMP:10132"/>
        <dbReference type="Rhea" id="RHEA-COMP:11367"/>
        <dbReference type="Rhea" id="RHEA-COMP:11368"/>
        <dbReference type="ChEBI" id="CHEBI:29950"/>
        <dbReference type="ChEBI" id="CHEBI:82612"/>
        <dbReference type="ChEBI" id="CHEBI:85445"/>
        <dbReference type="ChEBI" id="CHEBI:85448"/>
        <dbReference type="EC" id="2.1.1.63"/>
    </reaction>
</comment>
<dbReference type="KEGG" id="qdo:H9Q78_07925"/>
<dbReference type="SUPFAM" id="SSF53155">
    <property type="entry name" value="Methylated DNA-protein cysteine methyltransferase domain"/>
    <property type="match status" value="1"/>
</dbReference>
<dbReference type="SUPFAM" id="SSF46767">
    <property type="entry name" value="Methylated DNA-protein cysteine methyltransferase, C-terminal domain"/>
    <property type="match status" value="1"/>
</dbReference>
<keyword evidence="7 9" id="KW-0234">DNA repair</keyword>
<evidence type="ECO:0000259" key="10">
    <source>
        <dbReference type="Pfam" id="PF01035"/>
    </source>
</evidence>
<comment type="miscellaneous">
    <text evidence="9">This enzyme catalyzes only one turnover and therefore is not strictly catalytic. According to one definition, an enzyme is a biocatalyst that acts repeatedly and over many reaction cycles.</text>
</comment>
<evidence type="ECO:0000256" key="1">
    <source>
        <dbReference type="ARBA" id="ARBA00001286"/>
    </source>
</evidence>
<evidence type="ECO:0000256" key="9">
    <source>
        <dbReference type="HAMAP-Rule" id="MF_00772"/>
    </source>
</evidence>
<organism evidence="12 13">
    <name type="scientific">Qiania dongpingensis</name>
    <dbReference type="NCBI Taxonomy" id="2763669"/>
    <lineage>
        <taxon>Bacteria</taxon>
        <taxon>Bacillati</taxon>
        <taxon>Bacillota</taxon>
        <taxon>Clostridia</taxon>
        <taxon>Lachnospirales</taxon>
        <taxon>Lachnospiraceae</taxon>
        <taxon>Qiania</taxon>
    </lineage>
</organism>
<dbReference type="InterPro" id="IPR008332">
    <property type="entry name" value="MethylG_MeTrfase_N"/>
</dbReference>
<dbReference type="GO" id="GO:0003908">
    <property type="term" value="F:methylated-DNA-[protein]-cysteine S-methyltransferase activity"/>
    <property type="evidence" value="ECO:0007669"/>
    <property type="project" value="UniProtKB-UniRule"/>
</dbReference>
<evidence type="ECO:0000256" key="6">
    <source>
        <dbReference type="ARBA" id="ARBA00022763"/>
    </source>
</evidence>
<gene>
    <name evidence="12" type="ORF">H9Q78_07925</name>
</gene>
<evidence type="ECO:0000256" key="8">
    <source>
        <dbReference type="ARBA" id="ARBA00049348"/>
    </source>
</evidence>
<dbReference type="EMBL" id="CP060634">
    <property type="protein sequence ID" value="QNM04421.1"/>
    <property type="molecule type" value="Genomic_DNA"/>
</dbReference>
<dbReference type="GO" id="GO:0032259">
    <property type="term" value="P:methylation"/>
    <property type="evidence" value="ECO:0007669"/>
    <property type="project" value="UniProtKB-KW"/>
</dbReference>
<accession>A0A7G9G0T9</accession>
<dbReference type="Gene3D" id="3.30.160.70">
    <property type="entry name" value="Methylated DNA-protein cysteine methyltransferase domain"/>
    <property type="match status" value="1"/>
</dbReference>
<dbReference type="FunFam" id="1.10.10.10:FF:000214">
    <property type="entry name" value="Methylated-DNA--protein-cysteine methyltransferase"/>
    <property type="match status" value="1"/>
</dbReference>
<dbReference type="InterPro" id="IPR036388">
    <property type="entry name" value="WH-like_DNA-bd_sf"/>
</dbReference>
<dbReference type="InterPro" id="IPR014048">
    <property type="entry name" value="MethylDNA_cys_MeTrfase_DNA-bd"/>
</dbReference>
<evidence type="ECO:0000313" key="12">
    <source>
        <dbReference type="EMBL" id="QNM04421.1"/>
    </source>
</evidence>
<dbReference type="PROSITE" id="PS00374">
    <property type="entry name" value="MGMT"/>
    <property type="match status" value="1"/>
</dbReference>
<evidence type="ECO:0000256" key="4">
    <source>
        <dbReference type="ARBA" id="ARBA00022603"/>
    </source>
</evidence>
<keyword evidence="13" id="KW-1185">Reference proteome</keyword>
<keyword evidence="3 9" id="KW-0963">Cytoplasm</keyword>
<dbReference type="InterPro" id="IPR036217">
    <property type="entry name" value="MethylDNA_cys_MeTrfase_DNAb"/>
</dbReference>
<sequence>MYYSTTYPSPVGVITLACDNDGSHLAGLWIEGQKYHGGAIQAMEEGDGMPVFESAKRWLDRYFAGEEPVISELPLAPVGSEFRQVVWNILCEIPYGEVVSYGEIARKTAEKMGKKRMSGQAVGGAVGHNPISIIIPCHRVVGSNGSLTGYAGGIQTKIKLLQLEGADTSRLFVPKKGTAL</sequence>
<keyword evidence="4 9" id="KW-0489">Methyltransferase</keyword>
<comment type="function">
    <text evidence="9">Involved in the cellular defense against the biological effects of O6-methylguanine (O6-MeG) and O4-methylthymine (O4-MeT) in DNA. Repairs the methylated nucleobase in DNA by stoichiometrically transferring the methyl group to a cysteine residue in the enzyme. This is a suicide reaction: the enzyme is irreversibly inactivated.</text>
</comment>
<dbReference type="Pfam" id="PF02870">
    <property type="entry name" value="Methyltransf_1N"/>
    <property type="match status" value="1"/>
</dbReference>
<dbReference type="NCBIfam" id="TIGR00589">
    <property type="entry name" value="ogt"/>
    <property type="match status" value="1"/>
</dbReference>
<dbReference type="GO" id="GO:0006307">
    <property type="term" value="P:DNA alkylation repair"/>
    <property type="evidence" value="ECO:0007669"/>
    <property type="project" value="UniProtKB-UniRule"/>
</dbReference>
<name>A0A7G9G0T9_9FIRM</name>
<dbReference type="Pfam" id="PF01035">
    <property type="entry name" value="DNA_binding_1"/>
    <property type="match status" value="1"/>
</dbReference>